<dbReference type="Proteomes" id="UP001516400">
    <property type="component" value="Unassembled WGS sequence"/>
</dbReference>
<organism evidence="1 2">
    <name type="scientific">Cryptolaemus montrouzieri</name>
    <dbReference type="NCBI Taxonomy" id="559131"/>
    <lineage>
        <taxon>Eukaryota</taxon>
        <taxon>Metazoa</taxon>
        <taxon>Ecdysozoa</taxon>
        <taxon>Arthropoda</taxon>
        <taxon>Hexapoda</taxon>
        <taxon>Insecta</taxon>
        <taxon>Pterygota</taxon>
        <taxon>Neoptera</taxon>
        <taxon>Endopterygota</taxon>
        <taxon>Coleoptera</taxon>
        <taxon>Polyphaga</taxon>
        <taxon>Cucujiformia</taxon>
        <taxon>Coccinelloidea</taxon>
        <taxon>Coccinellidae</taxon>
        <taxon>Scymninae</taxon>
        <taxon>Scymnini</taxon>
        <taxon>Cryptolaemus</taxon>
    </lineage>
</organism>
<gene>
    <name evidence="1" type="ORF">HHI36_002873</name>
</gene>
<name>A0ABD2PBT8_9CUCU</name>
<protein>
    <submittedName>
        <fullName evidence="1">Uncharacterized protein</fullName>
    </submittedName>
</protein>
<sequence length="117" mass="13514">MNAFINLGRPDLKQPERSRAIKRQVKNEGISKHNIFVPANHKNNMIIGKALTDKEKGFLGRKRNAWLFVSRVKKGTNEKAIKNYLVDKLNCNDIDIENLKSKKTIMNLLKSVQIWVK</sequence>
<proteinExistence type="predicted"/>
<reference evidence="1 2" key="1">
    <citation type="journal article" date="2021" name="BMC Biol.">
        <title>Horizontally acquired antibacterial genes associated with adaptive radiation of ladybird beetles.</title>
        <authorList>
            <person name="Li H.S."/>
            <person name="Tang X.F."/>
            <person name="Huang Y.H."/>
            <person name="Xu Z.Y."/>
            <person name="Chen M.L."/>
            <person name="Du X.Y."/>
            <person name="Qiu B.Y."/>
            <person name="Chen P.T."/>
            <person name="Zhang W."/>
            <person name="Slipinski A."/>
            <person name="Escalona H.E."/>
            <person name="Waterhouse R.M."/>
            <person name="Zwick A."/>
            <person name="Pang H."/>
        </authorList>
    </citation>
    <scope>NUCLEOTIDE SEQUENCE [LARGE SCALE GENOMIC DNA]</scope>
    <source>
        <strain evidence="1">SYSU2018</strain>
    </source>
</reference>
<evidence type="ECO:0000313" key="1">
    <source>
        <dbReference type="EMBL" id="KAL3288427.1"/>
    </source>
</evidence>
<dbReference type="AlphaFoldDB" id="A0ABD2PBT8"/>
<evidence type="ECO:0000313" key="2">
    <source>
        <dbReference type="Proteomes" id="UP001516400"/>
    </source>
</evidence>
<keyword evidence="2" id="KW-1185">Reference proteome</keyword>
<accession>A0ABD2PBT8</accession>
<comment type="caution">
    <text evidence="1">The sequence shown here is derived from an EMBL/GenBank/DDBJ whole genome shotgun (WGS) entry which is preliminary data.</text>
</comment>
<dbReference type="EMBL" id="JABFTP020000185">
    <property type="protein sequence ID" value="KAL3288427.1"/>
    <property type="molecule type" value="Genomic_DNA"/>
</dbReference>